<dbReference type="Pfam" id="PF00006">
    <property type="entry name" value="ATP-synt_ab"/>
    <property type="match status" value="1"/>
</dbReference>
<protein>
    <submittedName>
        <fullName evidence="11">FliI/YscN family ATPase</fullName>
    </submittedName>
</protein>
<evidence type="ECO:0000256" key="7">
    <source>
        <dbReference type="ARBA" id="ARBA00022967"/>
    </source>
</evidence>
<keyword evidence="2" id="KW-0813">Transport</keyword>
<keyword evidence="7" id="KW-1278">Translocase</keyword>
<evidence type="ECO:0000256" key="3">
    <source>
        <dbReference type="ARBA" id="ARBA00022490"/>
    </source>
</evidence>
<dbReference type="Gene3D" id="3.40.50.12240">
    <property type="match status" value="1"/>
</dbReference>
<dbReference type="GO" id="GO:0030257">
    <property type="term" value="C:type III protein secretion system complex"/>
    <property type="evidence" value="ECO:0007669"/>
    <property type="project" value="InterPro"/>
</dbReference>
<dbReference type="AlphaFoldDB" id="A0A850Q5W3"/>
<keyword evidence="5" id="KW-0067">ATP-binding</keyword>
<dbReference type="SUPFAM" id="SSF52540">
    <property type="entry name" value="P-loop containing nucleoside triphosphate hydrolases"/>
    <property type="match status" value="1"/>
</dbReference>
<dbReference type="SMART" id="SM00382">
    <property type="entry name" value="AAA"/>
    <property type="match status" value="1"/>
</dbReference>
<feature type="region of interest" description="Disordered" evidence="9">
    <location>
        <begin position="114"/>
        <end position="135"/>
    </location>
</feature>
<accession>A0A850Q5W3</accession>
<dbReference type="InterPro" id="IPR003593">
    <property type="entry name" value="AAA+_ATPase"/>
</dbReference>
<keyword evidence="6" id="KW-0653">Protein transport</keyword>
<keyword evidence="4" id="KW-0547">Nucleotide-binding</keyword>
<dbReference type="PANTHER" id="PTHR15184:SF9">
    <property type="entry name" value="SPI-1 TYPE 3 SECRETION SYSTEM ATPASE"/>
    <property type="match status" value="1"/>
</dbReference>
<gene>
    <name evidence="11" type="ORF">HJ536_03685</name>
</gene>
<evidence type="ECO:0000256" key="5">
    <source>
        <dbReference type="ARBA" id="ARBA00022840"/>
    </source>
</evidence>
<name>A0A850Q5W3_9RHOB</name>
<dbReference type="GO" id="GO:0030254">
    <property type="term" value="P:protein secretion by the type III secretion system"/>
    <property type="evidence" value="ECO:0007669"/>
    <property type="project" value="InterPro"/>
</dbReference>
<dbReference type="PROSITE" id="PS00152">
    <property type="entry name" value="ATPASE_ALPHA_BETA"/>
    <property type="match status" value="1"/>
</dbReference>
<proteinExistence type="predicted"/>
<dbReference type="Proteomes" id="UP000592216">
    <property type="component" value="Unassembled WGS sequence"/>
</dbReference>
<dbReference type="EMBL" id="JABCJE010000001">
    <property type="protein sequence ID" value="NVO22448.1"/>
    <property type="molecule type" value="Genomic_DNA"/>
</dbReference>
<comment type="caution">
    <text evidence="11">The sequence shown here is derived from an EMBL/GenBank/DDBJ whole genome shotgun (WGS) entry which is preliminary data.</text>
</comment>
<evidence type="ECO:0000256" key="4">
    <source>
        <dbReference type="ARBA" id="ARBA00022741"/>
    </source>
</evidence>
<dbReference type="InterPro" id="IPR050053">
    <property type="entry name" value="ATPase_alpha/beta_chains"/>
</dbReference>
<evidence type="ECO:0000256" key="1">
    <source>
        <dbReference type="ARBA" id="ARBA00004496"/>
    </source>
</evidence>
<sequence length="438" mass="46569">MTNLAILGNQLGALQAVKECGRISAVKSGVLRVSGLIHRARLGDVLGIRTAEQTFDAEVIGLEETELLALPERSPAGCAIGDSVEYKGARRIAPDASWLGRIIDPWGRPLDGRPLASGRSPMALDQSPPPAAHRRGLGERMPTGLNVFDTVLPLVRGQRIGIFAGSGVGKSHLLGQLAGGVGADVRVIALIGERGRELGAFVKDVLGPEVLAKSVVVAATSDQSPLLRLGCLPAATCVAEYFRDQGQQVLLLADSITRFAEAYREIAVAGGEAPALRDYPASMTPALMRLAERAGPGQGDQGDITALMTVLVAGSDMEEPIADLVRGTLDGHVILDRRIAERGRYPAIDVLKSVSRSLPDAASLIENRLISELRAALGEYARAEPMIRAGLHSPGADPMLDRAIRLWPRLDAFVAERNSMGPEAAFRKLADILTQPRR</sequence>
<dbReference type="GO" id="GO:0005737">
    <property type="term" value="C:cytoplasm"/>
    <property type="evidence" value="ECO:0007669"/>
    <property type="project" value="UniProtKB-SubCell"/>
</dbReference>
<evidence type="ECO:0000256" key="6">
    <source>
        <dbReference type="ARBA" id="ARBA00022927"/>
    </source>
</evidence>
<keyword evidence="3" id="KW-0963">Cytoplasm</keyword>
<dbReference type="InterPro" id="IPR040627">
    <property type="entry name" value="T3SS_ATPase_C"/>
</dbReference>
<dbReference type="GO" id="GO:0046933">
    <property type="term" value="F:proton-transporting ATP synthase activity, rotational mechanism"/>
    <property type="evidence" value="ECO:0007669"/>
    <property type="project" value="TreeGrafter"/>
</dbReference>
<dbReference type="InterPro" id="IPR027417">
    <property type="entry name" value="P-loop_NTPase"/>
</dbReference>
<dbReference type="InterPro" id="IPR020003">
    <property type="entry name" value="ATPase_a/bsu_AS"/>
</dbReference>
<comment type="catalytic activity">
    <reaction evidence="8">
        <text>ATP + H2O + cellular proteinSide 1 = ADP + phosphate + cellular proteinSide 2.</text>
        <dbReference type="EC" id="7.4.2.8"/>
    </reaction>
</comment>
<evidence type="ECO:0000313" key="12">
    <source>
        <dbReference type="Proteomes" id="UP000592216"/>
    </source>
</evidence>
<organism evidence="11 12">
    <name type="scientific">Donghicola mangrovi</name>
    <dbReference type="NCBI Taxonomy" id="2729614"/>
    <lineage>
        <taxon>Bacteria</taxon>
        <taxon>Pseudomonadati</taxon>
        <taxon>Pseudomonadota</taxon>
        <taxon>Alphaproteobacteria</taxon>
        <taxon>Rhodobacterales</taxon>
        <taxon>Roseobacteraceae</taxon>
        <taxon>Donghicola</taxon>
    </lineage>
</organism>
<comment type="subcellular location">
    <subcellularLocation>
        <location evidence="1">Cytoplasm</location>
    </subcellularLocation>
</comment>
<evidence type="ECO:0000313" key="11">
    <source>
        <dbReference type="EMBL" id="NVO22448.1"/>
    </source>
</evidence>
<evidence type="ECO:0000256" key="8">
    <source>
        <dbReference type="ARBA" id="ARBA00034006"/>
    </source>
</evidence>
<dbReference type="NCBIfam" id="TIGR01026">
    <property type="entry name" value="fliI_yscN"/>
    <property type="match status" value="1"/>
</dbReference>
<evidence type="ECO:0000256" key="9">
    <source>
        <dbReference type="SAM" id="MobiDB-lite"/>
    </source>
</evidence>
<dbReference type="PANTHER" id="PTHR15184">
    <property type="entry name" value="ATP SYNTHASE"/>
    <property type="match status" value="1"/>
</dbReference>
<dbReference type="Pfam" id="PF18269">
    <property type="entry name" value="T3SS_ATPase_C"/>
    <property type="match status" value="1"/>
</dbReference>
<feature type="domain" description="AAA+ ATPase" evidence="10">
    <location>
        <begin position="156"/>
        <end position="340"/>
    </location>
</feature>
<evidence type="ECO:0000259" key="10">
    <source>
        <dbReference type="SMART" id="SM00382"/>
    </source>
</evidence>
<reference evidence="11 12" key="1">
    <citation type="submission" date="2020-04" db="EMBL/GenBank/DDBJ databases">
        <title>Donghicola sp., a member of the Rhodobacteraceae family isolated from mangrove forest in Thailand.</title>
        <authorList>
            <person name="Charoenyingcharoen P."/>
            <person name="Yukphan P."/>
        </authorList>
    </citation>
    <scope>NUCLEOTIDE SEQUENCE [LARGE SCALE GENOMIC DNA]</scope>
    <source>
        <strain evidence="11 12">B5-SW-15</strain>
    </source>
</reference>
<dbReference type="GO" id="GO:0005524">
    <property type="term" value="F:ATP binding"/>
    <property type="evidence" value="ECO:0007669"/>
    <property type="project" value="UniProtKB-KW"/>
</dbReference>
<dbReference type="GO" id="GO:0008564">
    <property type="term" value="F:protein-exporting ATPase activity"/>
    <property type="evidence" value="ECO:0007669"/>
    <property type="project" value="UniProtKB-EC"/>
</dbReference>
<dbReference type="RefSeq" id="WP_177156695.1">
    <property type="nucleotide sequence ID" value="NZ_JABCJE010000001.1"/>
</dbReference>
<dbReference type="InterPro" id="IPR000194">
    <property type="entry name" value="ATPase_F1/V1/A1_a/bsu_nucl-bd"/>
</dbReference>
<dbReference type="GO" id="GO:0016887">
    <property type="term" value="F:ATP hydrolysis activity"/>
    <property type="evidence" value="ECO:0007669"/>
    <property type="project" value="InterPro"/>
</dbReference>
<evidence type="ECO:0000256" key="2">
    <source>
        <dbReference type="ARBA" id="ARBA00022448"/>
    </source>
</evidence>
<dbReference type="InterPro" id="IPR005714">
    <property type="entry name" value="ATPase_T3SS_FliI/YscN"/>
</dbReference>